<dbReference type="Pfam" id="PF07219">
    <property type="entry name" value="HemY_N"/>
    <property type="match status" value="1"/>
</dbReference>
<evidence type="ECO:0000259" key="7">
    <source>
        <dbReference type="Pfam" id="PF07219"/>
    </source>
</evidence>
<evidence type="ECO:0000256" key="2">
    <source>
        <dbReference type="ARBA" id="ARBA00022692"/>
    </source>
</evidence>
<dbReference type="OrthoDB" id="9798343at2"/>
<gene>
    <name evidence="8" type="ORF">MAE02_44820</name>
</gene>
<protein>
    <submittedName>
        <fullName evidence="8">Membrane protein</fullName>
    </submittedName>
</protein>
<comment type="subcellular location">
    <subcellularLocation>
        <location evidence="1">Membrane</location>
    </subcellularLocation>
</comment>
<proteinExistence type="predicted"/>
<feature type="compositionally biased region" description="Basic and acidic residues" evidence="5">
    <location>
        <begin position="500"/>
        <end position="511"/>
    </location>
</feature>
<keyword evidence="2 6" id="KW-0812">Transmembrane</keyword>
<dbReference type="Gene3D" id="1.25.40.10">
    <property type="entry name" value="Tetratricopeptide repeat domain"/>
    <property type="match status" value="2"/>
</dbReference>
<evidence type="ECO:0000256" key="1">
    <source>
        <dbReference type="ARBA" id="ARBA00004370"/>
    </source>
</evidence>
<feature type="transmembrane region" description="Helical" evidence="6">
    <location>
        <begin position="45"/>
        <end position="74"/>
    </location>
</feature>
<dbReference type="InterPro" id="IPR010817">
    <property type="entry name" value="HemY_N"/>
</dbReference>
<dbReference type="EMBL" id="BJYU01000074">
    <property type="protein sequence ID" value="GEO16786.1"/>
    <property type="molecule type" value="Genomic_DNA"/>
</dbReference>
<dbReference type="PIRSF" id="PIRSF031802">
    <property type="entry name" value="UCP031802"/>
    <property type="match status" value="1"/>
</dbReference>
<evidence type="ECO:0000313" key="9">
    <source>
        <dbReference type="Proteomes" id="UP000321085"/>
    </source>
</evidence>
<feature type="region of interest" description="Disordered" evidence="5">
    <location>
        <begin position="457"/>
        <end position="546"/>
    </location>
</feature>
<name>A0A512BXV4_9HYPH</name>
<evidence type="ECO:0000256" key="6">
    <source>
        <dbReference type="SAM" id="Phobius"/>
    </source>
</evidence>
<evidence type="ECO:0000256" key="4">
    <source>
        <dbReference type="ARBA" id="ARBA00023136"/>
    </source>
</evidence>
<keyword evidence="3 6" id="KW-1133">Transmembrane helix</keyword>
<keyword evidence="4 6" id="KW-0472">Membrane</keyword>
<sequence>MWRALVFIGLLCVAAFGAVWLADQPGTVLVTFGGYELRTSVAVAAVALVGIALALAMMWAAVTGIMGLPSRLTFANRARRRSRGYQAVSRGMIAVGAGDPIAARRYANEAERLLGHEPLTLLLKAQAAQVSGNRAAAEAAFSQMMDENETRVLGLRGLFVEARRRGDATAAREYASEAVRIAPAAAWASDAVLEARCAERDWRGALESIDRRASLGLLDKATAKRHRAVLLTADALDRAERDPDGALRSGQDAVRYAPDLVPAAALVGRYLSHRGDLRRAAKVVEAAWRSQPHPDLADVYLNLRPGDSGLDRLKRAETLMRLSNGAPEGRLAVARAALEAREFDRARDALEPLLADRPTMRVCLLMSDLEQAEHGSTGRGREWLARATRAPRDPAWIADGVVSDKWAPVSPVTGRLDAFVWQAPPDVLVAPELAMSDDVTGDVDDDQKILPVTLPPGIEPAATVAPPPDEPEVLAEPEPQKEALTEAMASGMPPEAANEAVKDSQGARETTDATGAPRRGAVVFPATPPDVPKLEEATPVRRGLFR</sequence>
<organism evidence="8 9">
    <name type="scientific">Microvirga aerophila</name>
    <dbReference type="NCBI Taxonomy" id="670291"/>
    <lineage>
        <taxon>Bacteria</taxon>
        <taxon>Pseudomonadati</taxon>
        <taxon>Pseudomonadota</taxon>
        <taxon>Alphaproteobacteria</taxon>
        <taxon>Hyphomicrobiales</taxon>
        <taxon>Methylobacteriaceae</taxon>
        <taxon>Microvirga</taxon>
    </lineage>
</organism>
<evidence type="ECO:0000256" key="3">
    <source>
        <dbReference type="ARBA" id="ARBA00022989"/>
    </source>
</evidence>
<reference evidence="8 9" key="1">
    <citation type="submission" date="2019-07" db="EMBL/GenBank/DDBJ databases">
        <title>Whole genome shotgun sequence of Microvirga aerophila NBRC 106136.</title>
        <authorList>
            <person name="Hosoyama A."/>
            <person name="Uohara A."/>
            <person name="Ohji S."/>
            <person name="Ichikawa N."/>
        </authorList>
    </citation>
    <scope>NUCLEOTIDE SEQUENCE [LARGE SCALE GENOMIC DNA]</scope>
    <source>
        <strain evidence="8 9">NBRC 106136</strain>
    </source>
</reference>
<evidence type="ECO:0000313" key="8">
    <source>
        <dbReference type="EMBL" id="GEO16786.1"/>
    </source>
</evidence>
<feature type="domain" description="HemY N-terminal" evidence="7">
    <location>
        <begin position="26"/>
        <end position="132"/>
    </location>
</feature>
<comment type="caution">
    <text evidence="8">The sequence shown here is derived from an EMBL/GenBank/DDBJ whole genome shotgun (WGS) entry which is preliminary data.</text>
</comment>
<accession>A0A512BXV4</accession>
<dbReference type="RefSeq" id="WP_114186011.1">
    <property type="nucleotide sequence ID" value="NZ_BJYU01000074.1"/>
</dbReference>
<dbReference type="InterPro" id="IPR016982">
    <property type="entry name" value="Mms48"/>
</dbReference>
<dbReference type="AlphaFoldDB" id="A0A512BXV4"/>
<dbReference type="InterPro" id="IPR011990">
    <property type="entry name" value="TPR-like_helical_dom_sf"/>
</dbReference>
<dbReference type="SUPFAM" id="SSF48452">
    <property type="entry name" value="TPR-like"/>
    <property type="match status" value="1"/>
</dbReference>
<keyword evidence="9" id="KW-1185">Reference proteome</keyword>
<dbReference type="GO" id="GO:0016020">
    <property type="term" value="C:membrane"/>
    <property type="evidence" value="ECO:0007669"/>
    <property type="project" value="UniProtKB-SubCell"/>
</dbReference>
<dbReference type="Proteomes" id="UP000321085">
    <property type="component" value="Unassembled WGS sequence"/>
</dbReference>
<evidence type="ECO:0000256" key="5">
    <source>
        <dbReference type="SAM" id="MobiDB-lite"/>
    </source>
</evidence>